<sequence length="272" mass="28813">MSLIQCFRTITRCGIFRQVRVGGVPTLVPIAIAAPPEEMTINPNDQIEKRMVKACDGRKVIGLTYPEGSEPEVEIKFSGAVMELEALMHGKIVAQASGATEVMVFAEFNSADPPGARPSGTIGNSVLAQTEATSKALVTYIDPDTKLAVKVTVKDASDTLVDDECSIGAGMLFTFSPELEAKAVDIQAWVPCSVSNATIVTAEPLGLVSIFAQGVSFDNKARLVSIWSCSRTESAPLADTSERTIKLTILQSPQSASGLGFDIVDTSLLNAC</sequence>
<protein>
    <submittedName>
        <fullName evidence="1">Uncharacterized protein</fullName>
    </submittedName>
</protein>
<evidence type="ECO:0000313" key="1">
    <source>
        <dbReference type="EMBL" id="BAY55292.1"/>
    </source>
</evidence>
<name>A0A1Z4JEV0_LEPBY</name>
<dbReference type="EMBL" id="AP018203">
    <property type="protein sequence ID" value="BAY55292.1"/>
    <property type="molecule type" value="Genomic_DNA"/>
</dbReference>
<proteinExistence type="predicted"/>
<keyword evidence="2" id="KW-1185">Reference proteome</keyword>
<evidence type="ECO:0000313" key="2">
    <source>
        <dbReference type="Proteomes" id="UP000217895"/>
    </source>
</evidence>
<reference evidence="1 2" key="1">
    <citation type="submission" date="2017-06" db="EMBL/GenBank/DDBJ databases">
        <title>Genome sequencing of cyanobaciteial culture collection at National Institute for Environmental Studies (NIES).</title>
        <authorList>
            <person name="Hirose Y."/>
            <person name="Shimura Y."/>
            <person name="Fujisawa T."/>
            <person name="Nakamura Y."/>
            <person name="Kawachi M."/>
        </authorList>
    </citation>
    <scope>NUCLEOTIDE SEQUENCE [LARGE SCALE GENOMIC DNA]</scope>
    <source>
        <strain evidence="1 2">NIES-2135</strain>
    </source>
</reference>
<dbReference type="Proteomes" id="UP000217895">
    <property type="component" value="Chromosome"/>
</dbReference>
<organism evidence="1 2">
    <name type="scientific">Leptolyngbya boryana NIES-2135</name>
    <dbReference type="NCBI Taxonomy" id="1973484"/>
    <lineage>
        <taxon>Bacteria</taxon>
        <taxon>Bacillati</taxon>
        <taxon>Cyanobacteriota</taxon>
        <taxon>Cyanophyceae</taxon>
        <taxon>Leptolyngbyales</taxon>
        <taxon>Leptolyngbyaceae</taxon>
        <taxon>Leptolyngbya group</taxon>
        <taxon>Leptolyngbya</taxon>
    </lineage>
</organism>
<accession>A0A1Z4JEV0</accession>
<gene>
    <name evidence="1" type="ORF">NIES2135_21150</name>
</gene>
<dbReference type="AlphaFoldDB" id="A0A1Z4JEV0"/>